<evidence type="ECO:0000256" key="1">
    <source>
        <dbReference type="ARBA" id="ARBA00004123"/>
    </source>
</evidence>
<evidence type="ECO:0000256" key="2">
    <source>
        <dbReference type="SAM" id="Coils"/>
    </source>
</evidence>
<dbReference type="PANTHER" id="PTHR19303:SF74">
    <property type="entry name" value="POGO TRANSPOSABLE ELEMENT WITH KRAB DOMAIN"/>
    <property type="match status" value="1"/>
</dbReference>
<gene>
    <name evidence="6" type="ORF">PMACD_LOCUS14359</name>
</gene>
<evidence type="ECO:0000256" key="3">
    <source>
        <dbReference type="SAM" id="MobiDB-lite"/>
    </source>
</evidence>
<dbReference type="Pfam" id="PF05225">
    <property type="entry name" value="HTH_psq"/>
    <property type="match status" value="1"/>
</dbReference>
<dbReference type="PANTHER" id="PTHR19303">
    <property type="entry name" value="TRANSPOSON"/>
    <property type="match status" value="1"/>
</dbReference>
<evidence type="ECO:0000313" key="6">
    <source>
        <dbReference type="EMBL" id="CAF4937022.1"/>
    </source>
</evidence>
<accession>A0A821X6P9</accession>
<organism evidence="6 7">
    <name type="scientific">Pieris macdunnoughi</name>
    <dbReference type="NCBI Taxonomy" id="345717"/>
    <lineage>
        <taxon>Eukaryota</taxon>
        <taxon>Metazoa</taxon>
        <taxon>Ecdysozoa</taxon>
        <taxon>Arthropoda</taxon>
        <taxon>Hexapoda</taxon>
        <taxon>Insecta</taxon>
        <taxon>Pterygota</taxon>
        <taxon>Neoptera</taxon>
        <taxon>Endopterygota</taxon>
        <taxon>Lepidoptera</taxon>
        <taxon>Glossata</taxon>
        <taxon>Ditrysia</taxon>
        <taxon>Papilionoidea</taxon>
        <taxon>Pieridae</taxon>
        <taxon>Pierinae</taxon>
        <taxon>Pieris</taxon>
    </lineage>
</organism>
<comment type="subcellular location">
    <subcellularLocation>
        <location evidence="1">Nucleus</location>
    </subcellularLocation>
</comment>
<dbReference type="InterPro" id="IPR004875">
    <property type="entry name" value="DDE_SF_endonuclease_dom"/>
</dbReference>
<dbReference type="InterPro" id="IPR007889">
    <property type="entry name" value="HTH_Psq"/>
</dbReference>
<comment type="caution">
    <text evidence="6">The sequence shown here is derived from an EMBL/GenBank/DDBJ whole genome shotgun (WGS) entry which is preliminary data.</text>
</comment>
<dbReference type="EMBL" id="CAJOBZ010000064">
    <property type="protein sequence ID" value="CAF4937022.1"/>
    <property type="molecule type" value="Genomic_DNA"/>
</dbReference>
<dbReference type="Pfam" id="PF03184">
    <property type="entry name" value="DDE_1"/>
    <property type="match status" value="1"/>
</dbReference>
<dbReference type="GO" id="GO:0005634">
    <property type="term" value="C:nucleus"/>
    <property type="evidence" value="ECO:0007669"/>
    <property type="project" value="UniProtKB-SubCell"/>
</dbReference>
<dbReference type="InterPro" id="IPR009057">
    <property type="entry name" value="Homeodomain-like_sf"/>
</dbReference>
<keyword evidence="7" id="KW-1185">Reference proteome</keyword>
<keyword evidence="2" id="KW-0175">Coiled coil</keyword>
<dbReference type="InterPro" id="IPR050863">
    <property type="entry name" value="CenT-Element_Derived"/>
</dbReference>
<dbReference type="Gene3D" id="1.10.10.60">
    <property type="entry name" value="Homeodomain-like"/>
    <property type="match status" value="1"/>
</dbReference>
<sequence length="729" mass="83012">MVRTYKPKNTSRQAVDEKSMQSAIQDVMHGVLSYRKAADKYNLKLSTLESRVQKYKNINDAKGSSKRTFDSKYTSFQVFSMEEEKLLNDYIIKCCKMHYGLTTIQTRKLAYEYAKSLCLKYPAKWEENKMAGKEWLYGFRRRNPELSLRKPENTSAARSFAFNKISVTEFYTNLKTVFERHPLTADRIFNFDESGVSTVLATPKVLASRYQKQVGQIVSAERGELVTFGGIISASGNTIPPLFVFPRVHYKDNFLEGAPEGSLGAANKSGWINSDIFVCVLKHIQKHTLCTRDNPILLLCDNHESHVSLEAINYAKVNGIIYLSFPPHTSQRLQPLDVGVFGPFKSKLKIAFNNWHMMNPGKALTIYNIPKLVKIAFFESFTLKNIISGFNSPGIWPLNELAFSDEDFAPTEVYRSGNVEYVPSTQNVVEDLSAPNPEPSVSDICQPSTSGTQVFLEIPRESKDQSINSPLITYDNELQLQRFNLDACEPDALNNSPIHQIVAPLKTVNLTPEANRPYPTVVRSNKTNKGRRSGKSRIYTDTPEKKLIEEKHNVKQLKKLEQERRARARQLKRSLDDFNLKVKNKKAKNTRSDGSDISFQESLTSITDENETDHENFEMNRSHVTVDVIPENIKDGSFILVRFPKKKSIVYYVGKVVSHYSQSEFKVSYLRKKPGFARTFVFPNVKDIHTVYVTDVEMILPEPKPPTVCTSRTSKLFTFSVNFSNLTVH</sequence>
<name>A0A821X6P9_9NEOP</name>
<feature type="coiled-coil region" evidence="2">
    <location>
        <begin position="557"/>
        <end position="588"/>
    </location>
</feature>
<dbReference type="Proteomes" id="UP000663880">
    <property type="component" value="Unassembled WGS sequence"/>
</dbReference>
<reference evidence="6" key="1">
    <citation type="submission" date="2021-02" db="EMBL/GenBank/DDBJ databases">
        <authorList>
            <person name="Steward A R."/>
        </authorList>
    </citation>
    <scope>NUCLEOTIDE SEQUENCE</scope>
</reference>
<evidence type="ECO:0000313" key="7">
    <source>
        <dbReference type="Proteomes" id="UP000663880"/>
    </source>
</evidence>
<feature type="domain" description="DDE-1" evidence="4">
    <location>
        <begin position="265"/>
        <end position="390"/>
    </location>
</feature>
<evidence type="ECO:0000259" key="4">
    <source>
        <dbReference type="Pfam" id="PF03184"/>
    </source>
</evidence>
<feature type="compositionally biased region" description="Basic residues" evidence="3">
    <location>
        <begin position="526"/>
        <end position="535"/>
    </location>
</feature>
<protein>
    <submittedName>
        <fullName evidence="6">Uncharacterized protein</fullName>
    </submittedName>
</protein>
<dbReference type="GO" id="GO:0003677">
    <property type="term" value="F:DNA binding"/>
    <property type="evidence" value="ECO:0007669"/>
    <property type="project" value="InterPro"/>
</dbReference>
<feature type="domain" description="HTH psq-type" evidence="5">
    <location>
        <begin position="17"/>
        <end position="53"/>
    </location>
</feature>
<dbReference type="SUPFAM" id="SSF46689">
    <property type="entry name" value="Homeodomain-like"/>
    <property type="match status" value="1"/>
</dbReference>
<evidence type="ECO:0000259" key="5">
    <source>
        <dbReference type="Pfam" id="PF05225"/>
    </source>
</evidence>
<feature type="region of interest" description="Disordered" evidence="3">
    <location>
        <begin position="514"/>
        <end position="537"/>
    </location>
</feature>
<proteinExistence type="predicted"/>
<dbReference type="OrthoDB" id="8187571at2759"/>
<dbReference type="AlphaFoldDB" id="A0A821X6P9"/>